<dbReference type="PANTHER" id="PTHR30097:SF15">
    <property type="entry name" value="CATION EFFLUX SYSTEM PROTEIN CUSB"/>
    <property type="match status" value="1"/>
</dbReference>
<comment type="caution">
    <text evidence="8">The sequence shown here is derived from an EMBL/GenBank/DDBJ whole genome shotgun (WGS) entry which is preliminary data.</text>
</comment>
<keyword evidence="9" id="KW-1185">Reference proteome</keyword>
<dbReference type="Pfam" id="PF25919">
    <property type="entry name" value="BSH_CusB"/>
    <property type="match status" value="1"/>
</dbReference>
<evidence type="ECO:0000259" key="5">
    <source>
        <dbReference type="Pfam" id="PF19335"/>
    </source>
</evidence>
<feature type="domain" description="Heavy metal binding" evidence="5">
    <location>
        <begin position="63"/>
        <end position="88"/>
    </location>
</feature>
<dbReference type="InterPro" id="IPR006143">
    <property type="entry name" value="RND_pump_MFP"/>
</dbReference>
<dbReference type="InterPro" id="IPR045800">
    <property type="entry name" value="HMBD"/>
</dbReference>
<name>A0ABV4JPR0_9BACT</name>
<dbReference type="InterPro" id="IPR051909">
    <property type="entry name" value="MFP_Cation_Efflux"/>
</dbReference>
<proteinExistence type="inferred from homology"/>
<organism evidence="8 9">
    <name type="scientific">Halodesulfovibrio aestuarii</name>
    <dbReference type="NCBI Taxonomy" id="126333"/>
    <lineage>
        <taxon>Bacteria</taxon>
        <taxon>Pseudomonadati</taxon>
        <taxon>Thermodesulfobacteriota</taxon>
        <taxon>Desulfovibrionia</taxon>
        <taxon>Desulfovibrionales</taxon>
        <taxon>Desulfovibrionaceae</taxon>
        <taxon>Halodesulfovibrio</taxon>
    </lineage>
</organism>
<protein>
    <submittedName>
        <fullName evidence="8">Efflux RND transporter periplasmic adaptor subunit</fullName>
    </submittedName>
</protein>
<evidence type="ECO:0000313" key="8">
    <source>
        <dbReference type="EMBL" id="MEZ6852744.1"/>
    </source>
</evidence>
<evidence type="ECO:0000259" key="4">
    <source>
        <dbReference type="Pfam" id="PF11827"/>
    </source>
</evidence>
<evidence type="ECO:0000259" key="6">
    <source>
        <dbReference type="Pfam" id="PF25919"/>
    </source>
</evidence>
<dbReference type="Proteomes" id="UP001568358">
    <property type="component" value="Unassembled WGS sequence"/>
</dbReference>
<dbReference type="EMBL" id="JBFSOO010000003">
    <property type="protein sequence ID" value="MEZ6852744.1"/>
    <property type="molecule type" value="Genomic_DNA"/>
</dbReference>
<feature type="domain" description="CusB-like barrel-sandwich hybrid" evidence="6">
    <location>
        <begin position="145"/>
        <end position="274"/>
    </location>
</feature>
<evidence type="ECO:0000259" key="7">
    <source>
        <dbReference type="Pfam" id="PF25954"/>
    </source>
</evidence>
<evidence type="ECO:0000256" key="1">
    <source>
        <dbReference type="ARBA" id="ARBA00009477"/>
    </source>
</evidence>
<keyword evidence="2" id="KW-0813">Transport</keyword>
<feature type="transmembrane region" description="Helical" evidence="3">
    <location>
        <begin position="7"/>
        <end position="27"/>
    </location>
</feature>
<dbReference type="InterPro" id="IPR058792">
    <property type="entry name" value="Beta-barrel_RND_2"/>
</dbReference>
<dbReference type="RefSeq" id="WP_371150025.1">
    <property type="nucleotide sequence ID" value="NZ_JBFSOO010000003.1"/>
</dbReference>
<dbReference type="Pfam" id="PF11827">
    <property type="entry name" value="DUF3347"/>
    <property type="match status" value="1"/>
</dbReference>
<gene>
    <name evidence="8" type="ORF">AB2Z07_04235</name>
</gene>
<accession>A0ABV4JPR0</accession>
<evidence type="ECO:0000256" key="3">
    <source>
        <dbReference type="SAM" id="Phobius"/>
    </source>
</evidence>
<evidence type="ECO:0000313" key="9">
    <source>
        <dbReference type="Proteomes" id="UP001568358"/>
    </source>
</evidence>
<feature type="domain" description="DUF3347" evidence="4">
    <location>
        <begin position="584"/>
        <end position="672"/>
    </location>
</feature>
<dbReference type="Pfam" id="PF19335">
    <property type="entry name" value="HMBD"/>
    <property type="match status" value="1"/>
</dbReference>
<dbReference type="SUPFAM" id="SSF111369">
    <property type="entry name" value="HlyD-like secretion proteins"/>
    <property type="match status" value="1"/>
</dbReference>
<dbReference type="Pfam" id="PF25954">
    <property type="entry name" value="Beta-barrel_RND_2"/>
    <property type="match status" value="1"/>
</dbReference>
<dbReference type="PANTHER" id="PTHR30097">
    <property type="entry name" value="CATION EFFLUX SYSTEM PROTEIN CUSB"/>
    <property type="match status" value="1"/>
</dbReference>
<comment type="similarity">
    <text evidence="1">Belongs to the membrane fusion protein (MFP) (TC 8.A.1) family.</text>
</comment>
<keyword evidence="3" id="KW-1133">Transmembrane helix</keyword>
<dbReference type="InterPro" id="IPR021782">
    <property type="entry name" value="DUF3347"/>
</dbReference>
<dbReference type="Gene3D" id="2.40.420.20">
    <property type="match status" value="1"/>
</dbReference>
<keyword evidence="3" id="KW-0472">Membrane</keyword>
<sequence>MKLPSFWGKVVIGLSIAAVVGWVWFAFLGDSESPHDGTNATHVHVKTIKNGVESNSSAGKVIWTCSMHPQIQLPQAGKCPICFMDLIKLEIDNSSAVAESYRQINLGSDARKLAQIEVTPVKRQSASTSLRMVGKVDYDESLVGTISAWTAGRIDKMYISKTGSIVRKGQPMAAIYSPELYAAQAELIQAEGAKYRLTPQSSSLLRTSIDDNISAAKEKLRLLGLTKMQVNAVLKQKKPSKEIVIRAPQAGIVIKKKVVEGAYVKTGQPIYAIADLSKVWVVLEAYETDLPWIHKGDDVAFTIEAFPGEQFKGRVVYIDTMVKQKTRTVDVRLEVRNPQEKLKPGMFVQAVQTMKLAGANAPQKTFLVIPASAPLITGKRAVVYVELPENEGTYEGREIVLGPRSGNYYIVKSGLKENERVVSKGAFKLDSALQIMAKPSMMSGSSSTAHSTNVGESLKAPQLFISKLSFLQTDFDALAQALRQQDNATVQSLFKRIGQKISSIDYSMLEGESKRVWKEHGMLLTNDCVLGSEAETYKRQHEIFASAKFNYEALRTAFGIEKVATSLTPAMDVPFTFKKQLGHVLTAYIEISEALSKDDMEAARKGASRVISALTNVSRNGLSKQAISFWGKQEQKILQNITALQEESDIATMREKFFAISKELLSLTERVGIALPGELYEVYCPMAFGNKGAIWLQQDEDIRNPYFGKSMLKCGEVKRQLPVE</sequence>
<keyword evidence="3" id="KW-0812">Transmembrane</keyword>
<feature type="domain" description="CusB-like beta-barrel" evidence="7">
    <location>
        <begin position="278"/>
        <end position="350"/>
    </location>
</feature>
<reference evidence="8 9" key="1">
    <citation type="submission" date="2024-07" db="EMBL/GenBank/DDBJ databases">
        <title>Active virus-host system and metabolic interactions in a Lokiarchaeon culture.</title>
        <authorList>
            <person name="Ponce Toledo R.I."/>
            <person name="Rodrigues Oliveira T."/>
            <person name="Schleper C."/>
        </authorList>
    </citation>
    <scope>NUCLEOTIDE SEQUENCE [LARGE SCALE GENOMIC DNA]</scope>
    <source>
        <strain evidence="8 9">B35</strain>
    </source>
</reference>
<dbReference type="NCBIfam" id="TIGR01730">
    <property type="entry name" value="RND_mfp"/>
    <property type="match status" value="1"/>
</dbReference>
<dbReference type="InterPro" id="IPR058790">
    <property type="entry name" value="BSH_CusB"/>
</dbReference>
<evidence type="ECO:0000256" key="2">
    <source>
        <dbReference type="ARBA" id="ARBA00022448"/>
    </source>
</evidence>
<dbReference type="Gene3D" id="2.40.30.170">
    <property type="match status" value="1"/>
</dbReference>